<dbReference type="Proteomes" id="UP000051236">
    <property type="component" value="Unassembled WGS sequence"/>
</dbReference>
<evidence type="ECO:0000256" key="2">
    <source>
        <dbReference type="ARBA" id="ARBA00004496"/>
    </source>
</evidence>
<evidence type="ECO:0000256" key="9">
    <source>
        <dbReference type="ARBA" id="ARBA00023102"/>
    </source>
</evidence>
<proteinExistence type="inferred from homology"/>
<dbReference type="InterPro" id="IPR006062">
    <property type="entry name" value="His_biosynth"/>
</dbReference>
<reference evidence="15 16" key="1">
    <citation type="journal article" date="2015" name="Genome Announc.">
        <title>Expanding the biotechnology potential of lactobacilli through comparative genomics of 213 strains and associated genera.</title>
        <authorList>
            <person name="Sun Z."/>
            <person name="Harris H.M."/>
            <person name="McCann A."/>
            <person name="Guo C."/>
            <person name="Argimon S."/>
            <person name="Zhang W."/>
            <person name="Yang X."/>
            <person name="Jeffery I.B."/>
            <person name="Cooney J.C."/>
            <person name="Kagawa T.F."/>
            <person name="Liu W."/>
            <person name="Song Y."/>
            <person name="Salvetti E."/>
            <person name="Wrobel A."/>
            <person name="Rasinkangas P."/>
            <person name="Parkhill J."/>
            <person name="Rea M.C."/>
            <person name="O'Sullivan O."/>
            <person name="Ritari J."/>
            <person name="Douillard F.P."/>
            <person name="Paul Ross R."/>
            <person name="Yang R."/>
            <person name="Briner A.E."/>
            <person name="Felis G.E."/>
            <person name="de Vos W.M."/>
            <person name="Barrangou R."/>
            <person name="Klaenhammer T.R."/>
            <person name="Caufield P.W."/>
            <person name="Cui Y."/>
            <person name="Zhang H."/>
            <person name="O'Toole P.W."/>
        </authorList>
    </citation>
    <scope>NUCLEOTIDE SEQUENCE [LARGE SCALE GENOMIC DNA]</scope>
    <source>
        <strain evidence="15 16">DSM 18527</strain>
    </source>
</reference>
<dbReference type="eggNOG" id="COG0106">
    <property type="taxonomic scope" value="Bacteria"/>
</dbReference>
<dbReference type="RefSeq" id="WP_057002658.1">
    <property type="nucleotide sequence ID" value="NZ_AZGA01000054.1"/>
</dbReference>
<evidence type="ECO:0000256" key="10">
    <source>
        <dbReference type="ARBA" id="ARBA00023235"/>
    </source>
</evidence>
<keyword evidence="7 12" id="KW-0963">Cytoplasm</keyword>
<feature type="active site" description="Proton donor" evidence="12">
    <location>
        <position position="130"/>
    </location>
</feature>
<name>A0A0R1XT01_9LACO</name>
<keyword evidence="10 12" id="KW-0413">Isomerase</keyword>
<dbReference type="Pfam" id="PF00977">
    <property type="entry name" value="His_biosynth"/>
    <property type="match status" value="1"/>
</dbReference>
<keyword evidence="9 12" id="KW-0368">Histidine biosynthesis</keyword>
<sequence length="242" mass="25614">MRVFPAIDLLNGHSVRLYQGDYQQVTPVSSDPLAQAKSFVAAGLSRIHLVDLDGAKAGQPENFDVIQKIRQQTDLFVEVGGGIRDMATIQRYLTLGVDRVILGSSALKQPELVVAALAEFGPARIVVGIDGTPQQVATEGWLAQSNVTMADLMGAMTAKGVRQFIVTDVTKDGTLQGPNVTLLADLQAKYPQATVVASGGMRDYQDLEALKAAGLNDVIVGKALVKGTITLAELAQAEVALC</sequence>
<feature type="active site" description="Proton acceptor" evidence="12">
    <location>
        <position position="8"/>
    </location>
</feature>
<dbReference type="PANTHER" id="PTHR43090:SF2">
    <property type="entry name" value="1-(5-PHOSPHORIBOSYL)-5-[(5-PHOSPHORIBOSYLAMINO)METHYLIDENEAMINO] IMIDAZOLE-4-CARBOXAMIDE ISOMERASE"/>
    <property type="match status" value="1"/>
</dbReference>
<comment type="subcellular location">
    <subcellularLocation>
        <location evidence="2 12 14">Cytoplasm</location>
    </subcellularLocation>
</comment>
<dbReference type="UniPathway" id="UPA00031">
    <property type="reaction ID" value="UER00009"/>
</dbReference>
<dbReference type="PATRIC" id="fig|1423734.3.peg.3017"/>
<evidence type="ECO:0000313" key="15">
    <source>
        <dbReference type="EMBL" id="KRM33399.1"/>
    </source>
</evidence>
<protein>
    <recommendedName>
        <fullName evidence="6 12">1-(5-phosphoribosyl)-5-[(5-phosphoribosylamino)methylideneamino] imidazole-4-carboxamide isomerase</fullName>
        <ecNumber evidence="5 12">5.3.1.16</ecNumber>
    </recommendedName>
    <alternativeName>
        <fullName evidence="11 12">Phosphoribosylformimino-5-aminoimidazole carboxamide ribotide isomerase</fullName>
    </alternativeName>
</protein>
<dbReference type="InterPro" id="IPR013785">
    <property type="entry name" value="Aldolase_TIM"/>
</dbReference>
<evidence type="ECO:0000256" key="12">
    <source>
        <dbReference type="HAMAP-Rule" id="MF_01014"/>
    </source>
</evidence>
<dbReference type="EMBL" id="AZGA01000054">
    <property type="protein sequence ID" value="KRM33399.1"/>
    <property type="molecule type" value="Genomic_DNA"/>
</dbReference>
<dbReference type="InterPro" id="IPR023016">
    <property type="entry name" value="HisA/PriA"/>
</dbReference>
<comment type="caution">
    <text evidence="15">The sequence shown here is derived from an EMBL/GenBank/DDBJ whole genome shotgun (WGS) entry which is preliminary data.</text>
</comment>
<evidence type="ECO:0000256" key="14">
    <source>
        <dbReference type="RuleBase" id="RU003658"/>
    </source>
</evidence>
<keyword evidence="16" id="KW-1185">Reference proteome</keyword>
<evidence type="ECO:0000256" key="11">
    <source>
        <dbReference type="ARBA" id="ARBA00030547"/>
    </source>
</evidence>
<dbReference type="GO" id="GO:0000162">
    <property type="term" value="P:L-tryptophan biosynthetic process"/>
    <property type="evidence" value="ECO:0007669"/>
    <property type="project" value="TreeGrafter"/>
</dbReference>
<comment type="catalytic activity">
    <reaction evidence="1 12 14">
        <text>1-(5-phospho-beta-D-ribosyl)-5-[(5-phospho-beta-D-ribosylamino)methylideneamino]imidazole-4-carboxamide = 5-[(5-phospho-1-deoxy-D-ribulos-1-ylimino)methylamino]-1-(5-phospho-beta-D-ribosyl)imidazole-4-carboxamide</text>
        <dbReference type="Rhea" id="RHEA:15469"/>
        <dbReference type="ChEBI" id="CHEBI:58435"/>
        <dbReference type="ChEBI" id="CHEBI:58525"/>
        <dbReference type="EC" id="5.3.1.16"/>
    </reaction>
</comment>
<dbReference type="InterPro" id="IPR044524">
    <property type="entry name" value="Isoase_HisA-like"/>
</dbReference>
<dbReference type="HAMAP" id="MF_01014">
    <property type="entry name" value="HisA"/>
    <property type="match status" value="1"/>
</dbReference>
<comment type="similarity">
    <text evidence="4 12 13">Belongs to the HisA/HisF family.</text>
</comment>
<dbReference type="AlphaFoldDB" id="A0A0R1XT01"/>
<dbReference type="STRING" id="1423734.FC83_GL002968"/>
<dbReference type="NCBIfam" id="TIGR00007">
    <property type="entry name" value="1-(5-phosphoribosyl)-5-[(5-phosphoribosylamino)methylideneamino]imidazole-4-carboxamide isomerase"/>
    <property type="match status" value="1"/>
</dbReference>
<dbReference type="InterPro" id="IPR011060">
    <property type="entry name" value="RibuloseP-bd_barrel"/>
</dbReference>
<evidence type="ECO:0000256" key="6">
    <source>
        <dbReference type="ARBA" id="ARBA00018464"/>
    </source>
</evidence>
<dbReference type="SUPFAM" id="SSF51366">
    <property type="entry name" value="Ribulose-phoshate binding barrel"/>
    <property type="match status" value="1"/>
</dbReference>
<evidence type="ECO:0000256" key="7">
    <source>
        <dbReference type="ARBA" id="ARBA00022490"/>
    </source>
</evidence>
<evidence type="ECO:0000256" key="5">
    <source>
        <dbReference type="ARBA" id="ARBA00012550"/>
    </source>
</evidence>
<dbReference type="EC" id="5.3.1.16" evidence="5 12"/>
<organism evidence="15 16">
    <name type="scientific">Agrilactobacillus composti DSM 18527 = JCM 14202</name>
    <dbReference type="NCBI Taxonomy" id="1423734"/>
    <lineage>
        <taxon>Bacteria</taxon>
        <taxon>Bacillati</taxon>
        <taxon>Bacillota</taxon>
        <taxon>Bacilli</taxon>
        <taxon>Lactobacillales</taxon>
        <taxon>Lactobacillaceae</taxon>
        <taxon>Agrilactobacillus</taxon>
    </lineage>
</organism>
<dbReference type="GO" id="GO:0003949">
    <property type="term" value="F:1-(5-phosphoribosyl)-5-[(5-phosphoribosylamino)methylideneamino]imidazole-4-carboxamide isomerase activity"/>
    <property type="evidence" value="ECO:0007669"/>
    <property type="project" value="UniProtKB-UniRule"/>
</dbReference>
<dbReference type="GO" id="GO:0000105">
    <property type="term" value="P:L-histidine biosynthetic process"/>
    <property type="evidence" value="ECO:0007669"/>
    <property type="project" value="UniProtKB-UniRule"/>
</dbReference>
<dbReference type="InterPro" id="IPR006063">
    <property type="entry name" value="HisA_bact_arch"/>
</dbReference>
<evidence type="ECO:0000256" key="4">
    <source>
        <dbReference type="ARBA" id="ARBA00009667"/>
    </source>
</evidence>
<accession>A0A0R1XT01</accession>
<dbReference type="PANTHER" id="PTHR43090">
    <property type="entry name" value="1-(5-PHOSPHORIBOSYL)-5-[(5-PHOSPHORIBOSYLAMINO)METHYLIDENEAMINO] IMIDAZOLE-4-CARBOXAMIDE ISOMERASE"/>
    <property type="match status" value="1"/>
</dbReference>
<gene>
    <name evidence="12" type="primary">hisA</name>
    <name evidence="15" type="ORF">FC83_GL002968</name>
</gene>
<evidence type="ECO:0000256" key="13">
    <source>
        <dbReference type="RuleBase" id="RU003657"/>
    </source>
</evidence>
<dbReference type="Gene3D" id="3.20.20.70">
    <property type="entry name" value="Aldolase class I"/>
    <property type="match status" value="1"/>
</dbReference>
<comment type="pathway">
    <text evidence="3 12 14">Amino-acid biosynthesis; L-histidine biosynthesis; L-histidine from 5-phospho-alpha-D-ribose 1-diphosphate: step 4/9.</text>
</comment>
<keyword evidence="8 12" id="KW-0028">Amino-acid biosynthesis</keyword>
<dbReference type="CDD" id="cd04732">
    <property type="entry name" value="HisA"/>
    <property type="match status" value="1"/>
</dbReference>
<evidence type="ECO:0000256" key="8">
    <source>
        <dbReference type="ARBA" id="ARBA00022605"/>
    </source>
</evidence>
<evidence type="ECO:0000313" key="16">
    <source>
        <dbReference type="Proteomes" id="UP000051236"/>
    </source>
</evidence>
<dbReference type="FunFam" id="3.20.20.70:FF:000009">
    <property type="entry name" value="1-(5-phosphoribosyl)-5-[(5-phosphoribosylamino)methylideneamino] imidazole-4-carboxamide isomerase"/>
    <property type="match status" value="1"/>
</dbReference>
<evidence type="ECO:0000256" key="3">
    <source>
        <dbReference type="ARBA" id="ARBA00005133"/>
    </source>
</evidence>
<dbReference type="GO" id="GO:0005737">
    <property type="term" value="C:cytoplasm"/>
    <property type="evidence" value="ECO:0007669"/>
    <property type="project" value="UniProtKB-SubCell"/>
</dbReference>
<evidence type="ECO:0000256" key="1">
    <source>
        <dbReference type="ARBA" id="ARBA00000901"/>
    </source>
</evidence>